<evidence type="ECO:0000313" key="3">
    <source>
        <dbReference type="Proteomes" id="UP000596742"/>
    </source>
</evidence>
<organism evidence="2 3">
    <name type="scientific">Mytilus galloprovincialis</name>
    <name type="common">Mediterranean mussel</name>
    <dbReference type="NCBI Taxonomy" id="29158"/>
    <lineage>
        <taxon>Eukaryota</taxon>
        <taxon>Metazoa</taxon>
        <taxon>Spiralia</taxon>
        <taxon>Lophotrochozoa</taxon>
        <taxon>Mollusca</taxon>
        <taxon>Bivalvia</taxon>
        <taxon>Autobranchia</taxon>
        <taxon>Pteriomorphia</taxon>
        <taxon>Mytilida</taxon>
        <taxon>Mytiloidea</taxon>
        <taxon>Mytilidae</taxon>
        <taxon>Mytilinae</taxon>
        <taxon>Mytilus</taxon>
    </lineage>
</organism>
<reference evidence="2" key="1">
    <citation type="submission" date="2018-11" db="EMBL/GenBank/DDBJ databases">
        <authorList>
            <person name="Alioto T."/>
            <person name="Alioto T."/>
        </authorList>
    </citation>
    <scope>NUCLEOTIDE SEQUENCE</scope>
</reference>
<dbReference type="GO" id="GO:0003824">
    <property type="term" value="F:catalytic activity"/>
    <property type="evidence" value="ECO:0007669"/>
    <property type="project" value="InterPro"/>
</dbReference>
<evidence type="ECO:0000313" key="2">
    <source>
        <dbReference type="EMBL" id="VDH95862.1"/>
    </source>
</evidence>
<keyword evidence="3" id="KW-1185">Reference proteome</keyword>
<sequence>MANADDLQSSIKSIVASIKEIKDGQDSMKKMFESKIDKLRNDVISTIDEKIRILKDDIYLNIAKESSRLDDLVNSVQTDFQYVLVKLKTLLLILLTTASTINIMIKVLKDNTRNSGTIRLGHLNICGWTQNNKELRTAILKEVNADIFSICETHLKEIDEIEVDGYTWKGFNRQYIHRNAPKASGGVGLLIKNWIFEEYKYETIDIIRDGVMCGKFQSKSTDFNFIVFSCYLPPENSVWGRDSQGYFAHILSDIYEQCDTDAIFLCGDFNSRIGSLKDYSDFDELPSRLSLDKTVNQHGNTFLEFLNESKMCVLNGRFDQDKDNFTFISGRGKSVVDYICVPQDYLDQCISFETITTRSIVEKANLFNFLGERSKLPDHSVLVTEFRSIKSMFTDSIPGSPTQSTKRFKLKLMPNDMFSSDMCKIALQNVISHIEQTRETQENIDNIYTELCDIIIQEMNDKIPVFNTSGSSKKRLKVKKQFWNDDLQTLWNDMHLKEKQYLKFKGRTNVKNELRTKFQLAQKNL</sequence>
<gene>
    <name evidence="2" type="ORF">MGAL_10B091311</name>
</gene>
<dbReference type="AlphaFoldDB" id="A0A8B6BVK3"/>
<proteinExistence type="predicted"/>
<dbReference type="SUPFAM" id="SSF56219">
    <property type="entry name" value="DNase I-like"/>
    <property type="match status" value="1"/>
</dbReference>
<feature type="domain" description="Endonuclease/exonuclease/phosphatase" evidence="1">
    <location>
        <begin position="124"/>
        <end position="273"/>
    </location>
</feature>
<dbReference type="Gene3D" id="3.60.10.10">
    <property type="entry name" value="Endonuclease/exonuclease/phosphatase"/>
    <property type="match status" value="1"/>
</dbReference>
<dbReference type="Proteomes" id="UP000596742">
    <property type="component" value="Unassembled WGS sequence"/>
</dbReference>
<comment type="caution">
    <text evidence="2">The sequence shown here is derived from an EMBL/GenBank/DDBJ whole genome shotgun (WGS) entry which is preliminary data.</text>
</comment>
<dbReference type="Pfam" id="PF03372">
    <property type="entry name" value="Exo_endo_phos"/>
    <property type="match status" value="1"/>
</dbReference>
<evidence type="ECO:0000259" key="1">
    <source>
        <dbReference type="Pfam" id="PF03372"/>
    </source>
</evidence>
<name>A0A8B6BVK3_MYTGA</name>
<accession>A0A8B6BVK3</accession>
<dbReference type="InterPro" id="IPR036691">
    <property type="entry name" value="Endo/exonu/phosph_ase_sf"/>
</dbReference>
<protein>
    <recommendedName>
        <fullName evidence="1">Endonuclease/exonuclease/phosphatase domain-containing protein</fullName>
    </recommendedName>
</protein>
<dbReference type="EMBL" id="UYJE01000728">
    <property type="protein sequence ID" value="VDH95862.1"/>
    <property type="molecule type" value="Genomic_DNA"/>
</dbReference>
<dbReference type="InterPro" id="IPR005135">
    <property type="entry name" value="Endo/exonuclease/phosphatase"/>
</dbReference>
<dbReference type="OrthoDB" id="6154646at2759"/>